<organism evidence="2 3">
    <name type="scientific">Stieleria bergensis</name>
    <dbReference type="NCBI Taxonomy" id="2528025"/>
    <lineage>
        <taxon>Bacteria</taxon>
        <taxon>Pseudomonadati</taxon>
        <taxon>Planctomycetota</taxon>
        <taxon>Planctomycetia</taxon>
        <taxon>Pirellulales</taxon>
        <taxon>Pirellulaceae</taxon>
        <taxon>Stieleria</taxon>
    </lineage>
</organism>
<dbReference type="PROSITE" id="PS51257">
    <property type="entry name" value="PROKAR_LIPOPROTEIN"/>
    <property type="match status" value="1"/>
</dbReference>
<proteinExistence type="predicted"/>
<evidence type="ECO:0000256" key="1">
    <source>
        <dbReference type="SAM" id="MobiDB-lite"/>
    </source>
</evidence>
<feature type="region of interest" description="Disordered" evidence="1">
    <location>
        <begin position="232"/>
        <end position="289"/>
    </location>
</feature>
<evidence type="ECO:0000313" key="2">
    <source>
        <dbReference type="EMBL" id="QDT58559.1"/>
    </source>
</evidence>
<reference evidence="2 3" key="1">
    <citation type="submission" date="2019-02" db="EMBL/GenBank/DDBJ databases">
        <title>Deep-cultivation of Planctomycetes and their phenomic and genomic characterization uncovers novel biology.</title>
        <authorList>
            <person name="Wiegand S."/>
            <person name="Jogler M."/>
            <person name="Boedeker C."/>
            <person name="Pinto D."/>
            <person name="Vollmers J."/>
            <person name="Rivas-Marin E."/>
            <person name="Kohn T."/>
            <person name="Peeters S.H."/>
            <person name="Heuer A."/>
            <person name="Rast P."/>
            <person name="Oberbeckmann S."/>
            <person name="Bunk B."/>
            <person name="Jeske O."/>
            <person name="Meyerdierks A."/>
            <person name="Storesund J.E."/>
            <person name="Kallscheuer N."/>
            <person name="Luecker S."/>
            <person name="Lage O.M."/>
            <person name="Pohl T."/>
            <person name="Merkel B.J."/>
            <person name="Hornburger P."/>
            <person name="Mueller R.-W."/>
            <person name="Bruemmer F."/>
            <person name="Labrenz M."/>
            <person name="Spormann A.M."/>
            <person name="Op den Camp H."/>
            <person name="Overmann J."/>
            <person name="Amann R."/>
            <person name="Jetten M.S.M."/>
            <person name="Mascher T."/>
            <person name="Medema M.H."/>
            <person name="Devos D.P."/>
            <person name="Kaster A.-K."/>
            <person name="Ovreas L."/>
            <person name="Rohde M."/>
            <person name="Galperin M.Y."/>
            <person name="Jogler C."/>
        </authorList>
    </citation>
    <scope>NUCLEOTIDE SEQUENCE [LARGE SCALE GENOMIC DNA]</scope>
    <source>
        <strain evidence="2 3">SV_7m_r</strain>
    </source>
</reference>
<keyword evidence="3" id="KW-1185">Reference proteome</keyword>
<accession>A0A517SR16</accession>
<dbReference type="Proteomes" id="UP000315003">
    <property type="component" value="Chromosome"/>
</dbReference>
<name>A0A517SR16_9BACT</name>
<dbReference type="EMBL" id="CP036272">
    <property type="protein sequence ID" value="QDT58559.1"/>
    <property type="molecule type" value="Genomic_DNA"/>
</dbReference>
<sequence length="289" mass="29359">MLRLQTLLPLALLAIMLTGCVGPRGRSLVGRSLVGRGGCDSLCDAQPGCTSCADNKACLGCGDLYVDPWINEPADCQDPCDQCGNYNGQSCGKCRGVFGGVCGLWGIYCGHCKTPNIHASDRRFSGPCGGCLSGCHECRPEPACGCDGPCSCDGLGAPVCGIEPACGCEGACSCGLEPLCGTEPICGLEPVCGCEGPCGCGAAGPGCGLEPACGCEGSCNCGSPSLVPGSHIHNVPMQSAPPTPSALPSPQPVPSNSSSRMFTPRSNTSYSAQRRSYQPRGGLLESIQR</sequence>
<gene>
    <name evidence="2" type="ORF">SV7mr_10520</name>
</gene>
<feature type="compositionally biased region" description="Polar residues" evidence="1">
    <location>
        <begin position="260"/>
        <end position="276"/>
    </location>
</feature>
<evidence type="ECO:0000313" key="3">
    <source>
        <dbReference type="Proteomes" id="UP000315003"/>
    </source>
</evidence>
<protein>
    <submittedName>
        <fullName evidence="2">Uncharacterized protein</fullName>
    </submittedName>
</protein>
<dbReference type="AlphaFoldDB" id="A0A517SR16"/>
<feature type="compositionally biased region" description="Pro residues" evidence="1">
    <location>
        <begin position="239"/>
        <end position="253"/>
    </location>
</feature>